<dbReference type="Gene3D" id="2.60.120.1440">
    <property type="match status" value="1"/>
</dbReference>
<keyword evidence="1" id="KW-1133">Transmembrane helix</keyword>
<keyword evidence="1" id="KW-0812">Transmembrane</keyword>
<evidence type="ECO:0000259" key="3">
    <source>
        <dbReference type="Pfam" id="PF16344"/>
    </source>
</evidence>
<dbReference type="Gene3D" id="3.55.50.30">
    <property type="match status" value="1"/>
</dbReference>
<dbReference type="Proteomes" id="UP000324611">
    <property type="component" value="Unassembled WGS sequence"/>
</dbReference>
<protein>
    <submittedName>
        <fullName evidence="4">FecR family protein</fullName>
    </submittedName>
</protein>
<feature type="transmembrane region" description="Helical" evidence="1">
    <location>
        <begin position="76"/>
        <end position="95"/>
    </location>
</feature>
<evidence type="ECO:0000256" key="1">
    <source>
        <dbReference type="SAM" id="Phobius"/>
    </source>
</evidence>
<dbReference type="PIRSF" id="PIRSF018266">
    <property type="entry name" value="FecR"/>
    <property type="match status" value="1"/>
</dbReference>
<gene>
    <name evidence="4" type="ORF">F0L74_25650</name>
</gene>
<feature type="domain" description="Protein FecR C-terminal" evidence="3">
    <location>
        <begin position="310"/>
        <end position="377"/>
    </location>
</feature>
<evidence type="ECO:0000259" key="2">
    <source>
        <dbReference type="Pfam" id="PF04773"/>
    </source>
</evidence>
<dbReference type="Pfam" id="PF16344">
    <property type="entry name" value="FecR_C"/>
    <property type="match status" value="1"/>
</dbReference>
<reference evidence="4 5" key="2">
    <citation type="submission" date="2019-09" db="EMBL/GenBank/DDBJ databases">
        <authorList>
            <person name="Jin C."/>
        </authorList>
    </citation>
    <scope>NUCLEOTIDE SEQUENCE [LARGE SCALE GENOMIC DNA]</scope>
    <source>
        <strain evidence="4 5">BN140078</strain>
    </source>
</reference>
<evidence type="ECO:0000313" key="4">
    <source>
        <dbReference type="EMBL" id="KAA2239581.1"/>
    </source>
</evidence>
<sequence length="379" mass="41633">MEDPQKILQQLLNKREWTPEDRQWLRAYLEAGGGEELEALMREQFQVAGKPVDPALTADMLDNIHTRIVYKRRSPYWLAAAAMVTGLVALSVYLFKPAPQPAGMAATETGTTAPVTPGTEKAVLTLADGSSITLDDAANGTLASQGGTKVIKLNGKLSYATAGDGKPLGYNTISTPRGGQYQIELPDGSQVWLNAASSLRFPTAFSGKERRVEVSGEAYFEIAQQPAKPFFVKVKEAEVQVLGTHFNVMAYNEEGVVKTTLLEGAVRFVSGGSQHVLAPGQQSQLEQNGQVKISSGVDLSDVIAWKNGVFHFESEDINTVMRQLSRWYDIEIVYEDNDVNDRFNADIPRNTTLTDVLRVLELTGKVKFRTEGRKVIVMH</sequence>
<name>A0A5B2VKH6_9BACT</name>
<dbReference type="PANTHER" id="PTHR30273:SF2">
    <property type="entry name" value="PROTEIN FECR"/>
    <property type="match status" value="1"/>
</dbReference>
<comment type="caution">
    <text evidence="4">The sequence shown here is derived from an EMBL/GenBank/DDBJ whole genome shotgun (WGS) entry which is preliminary data.</text>
</comment>
<proteinExistence type="predicted"/>
<dbReference type="AlphaFoldDB" id="A0A5B2VKH6"/>
<accession>A0A5B2VKH6</accession>
<reference evidence="4 5" key="1">
    <citation type="submission" date="2019-09" db="EMBL/GenBank/DDBJ databases">
        <title>Chitinophaga ginsengihumi sp. nov., isolated from soil of ginseng rhizosphere.</title>
        <authorList>
            <person name="Lee J."/>
        </authorList>
    </citation>
    <scope>NUCLEOTIDE SEQUENCE [LARGE SCALE GENOMIC DNA]</scope>
    <source>
        <strain evidence="4 5">BN140078</strain>
    </source>
</reference>
<dbReference type="GO" id="GO:0016989">
    <property type="term" value="F:sigma factor antagonist activity"/>
    <property type="evidence" value="ECO:0007669"/>
    <property type="project" value="TreeGrafter"/>
</dbReference>
<dbReference type="PANTHER" id="PTHR30273">
    <property type="entry name" value="PERIPLASMIC SIGNAL SENSOR AND SIGMA FACTOR ACTIVATOR FECR-RELATED"/>
    <property type="match status" value="1"/>
</dbReference>
<organism evidence="4 5">
    <name type="scientific">Chitinophaga agrisoli</name>
    <dbReference type="NCBI Taxonomy" id="2607653"/>
    <lineage>
        <taxon>Bacteria</taxon>
        <taxon>Pseudomonadati</taxon>
        <taxon>Bacteroidota</taxon>
        <taxon>Chitinophagia</taxon>
        <taxon>Chitinophagales</taxon>
        <taxon>Chitinophagaceae</taxon>
        <taxon>Chitinophaga</taxon>
    </lineage>
</organism>
<dbReference type="Pfam" id="PF04773">
    <property type="entry name" value="FecR"/>
    <property type="match status" value="1"/>
</dbReference>
<feature type="domain" description="FecR protein" evidence="2">
    <location>
        <begin position="172"/>
        <end position="267"/>
    </location>
</feature>
<keyword evidence="5" id="KW-1185">Reference proteome</keyword>
<dbReference type="RefSeq" id="WP_149840760.1">
    <property type="nucleotide sequence ID" value="NZ_VUOC01000004.1"/>
</dbReference>
<dbReference type="InterPro" id="IPR012373">
    <property type="entry name" value="Ferrdict_sens_TM"/>
</dbReference>
<dbReference type="EMBL" id="VUOC01000004">
    <property type="protein sequence ID" value="KAA2239581.1"/>
    <property type="molecule type" value="Genomic_DNA"/>
</dbReference>
<evidence type="ECO:0000313" key="5">
    <source>
        <dbReference type="Proteomes" id="UP000324611"/>
    </source>
</evidence>
<dbReference type="InterPro" id="IPR032508">
    <property type="entry name" value="FecR_C"/>
</dbReference>
<dbReference type="InterPro" id="IPR006860">
    <property type="entry name" value="FecR"/>
</dbReference>
<keyword evidence="1" id="KW-0472">Membrane</keyword>